<organism evidence="8 9">
    <name type="scientific">Natrialba hulunbeirensis JCM 10989</name>
    <dbReference type="NCBI Taxonomy" id="1227493"/>
    <lineage>
        <taxon>Archaea</taxon>
        <taxon>Methanobacteriati</taxon>
        <taxon>Methanobacteriota</taxon>
        <taxon>Stenosarchaea group</taxon>
        <taxon>Halobacteria</taxon>
        <taxon>Halobacteriales</taxon>
        <taxon>Natrialbaceae</taxon>
        <taxon>Natrialba</taxon>
    </lineage>
</organism>
<dbReference type="InterPro" id="IPR003661">
    <property type="entry name" value="HisK_dim/P_dom"/>
</dbReference>
<feature type="compositionally biased region" description="Basic and acidic residues" evidence="6">
    <location>
        <begin position="7"/>
        <end position="20"/>
    </location>
</feature>
<dbReference type="RefSeq" id="WP_006652801.1">
    <property type="nucleotide sequence ID" value="NZ_AOIM01000020.1"/>
</dbReference>
<dbReference type="InterPro" id="IPR003594">
    <property type="entry name" value="HATPase_dom"/>
</dbReference>
<dbReference type="InterPro" id="IPR005467">
    <property type="entry name" value="His_kinase_dom"/>
</dbReference>
<evidence type="ECO:0000256" key="4">
    <source>
        <dbReference type="ARBA" id="ARBA00022679"/>
    </source>
</evidence>
<dbReference type="PATRIC" id="fig|1227493.4.peg.1572"/>
<dbReference type="Gene3D" id="3.30.565.10">
    <property type="entry name" value="Histidine kinase-like ATPase, C-terminal domain"/>
    <property type="match status" value="1"/>
</dbReference>
<evidence type="ECO:0000313" key="8">
    <source>
        <dbReference type="EMBL" id="ELY92366.1"/>
    </source>
</evidence>
<comment type="catalytic activity">
    <reaction evidence="1">
        <text>ATP + protein L-histidine = ADP + protein N-phospho-L-histidine.</text>
        <dbReference type="EC" id="2.7.13.3"/>
    </reaction>
</comment>
<dbReference type="InterPro" id="IPR004358">
    <property type="entry name" value="Sig_transdc_His_kin-like_C"/>
</dbReference>
<dbReference type="PRINTS" id="PR00344">
    <property type="entry name" value="BCTRLSENSOR"/>
</dbReference>
<evidence type="ECO:0000259" key="7">
    <source>
        <dbReference type="PROSITE" id="PS50109"/>
    </source>
</evidence>
<dbReference type="AlphaFoldDB" id="M0A213"/>
<dbReference type="Pfam" id="PF02518">
    <property type="entry name" value="HATPase_c"/>
    <property type="match status" value="1"/>
</dbReference>
<feature type="region of interest" description="Disordered" evidence="6">
    <location>
        <begin position="1"/>
        <end position="44"/>
    </location>
</feature>
<dbReference type="InterPro" id="IPR036890">
    <property type="entry name" value="HATPase_C_sf"/>
</dbReference>
<accession>M0A213</accession>
<sequence>MSYPTQRVDDSLGFERERSTRQPTANPIADPKPQQLESCGQHEHHGSHDHLALIYESADEQFETALPFIKRGLERGEKCLYIVDETDRDEILGRLREAGVETDTARETGALTVWTAEESYLRNGAFDADDMVDLLTGLIDDATSEYDGLRITGEMSWATDGGCPHTELIDYENKLNRLLPETDMIALCQYHRAQFPADTIQKVLKTHPHIVYDDIACKNFYYTPPEEFFGPEQLKRENDRMMGTLLDRTKANNRLHENQQYLERQNQITGDPNRSFEEKLQSLFELGCDRFDLEFGALSRIDPTTETIEIEAASDDHEQLSPGTAIPLAETYCKLTTDTETTIGVTTPQNAGVEGTIAHETVGVEAYLGARIELENSADRTFFFVSSDPREQPFTDAERTFHELMTQWVAYELDQRQREHALEESNERLEQFAYAASHDLQEPLRMVTSYLQLLESRYGDEFDDDGEEFLAYAVNGADRMRGMIDGLLTYSRVETRGNPIEPIDLGPVIDDVREDLQLCIEERGAKISTGHLPRVEGDASQLRQVFQNLLSNAITYSGEQEPQIEIDSRRRGGEWVLSVTDNGIGIDHDDQERVFTVFDRLHSRHEYEGTGIGLALCQRIVERHGGEIWVESEPGDGATFSFTLPAVARTA</sequence>
<dbReference type="CDD" id="cd00082">
    <property type="entry name" value="HisKA"/>
    <property type="match status" value="1"/>
</dbReference>
<evidence type="ECO:0000256" key="1">
    <source>
        <dbReference type="ARBA" id="ARBA00000085"/>
    </source>
</evidence>
<evidence type="ECO:0000256" key="5">
    <source>
        <dbReference type="ARBA" id="ARBA00022777"/>
    </source>
</evidence>
<evidence type="ECO:0000256" key="3">
    <source>
        <dbReference type="ARBA" id="ARBA00022553"/>
    </source>
</evidence>
<comment type="caution">
    <text evidence="8">The sequence shown here is derived from an EMBL/GenBank/DDBJ whole genome shotgun (WGS) entry which is preliminary data.</text>
</comment>
<dbReference type="EMBL" id="AOIM01000020">
    <property type="protein sequence ID" value="ELY92366.1"/>
    <property type="molecule type" value="Genomic_DNA"/>
</dbReference>
<dbReference type="FunFam" id="3.30.565.10:FF:000006">
    <property type="entry name" value="Sensor histidine kinase WalK"/>
    <property type="match status" value="1"/>
</dbReference>
<keyword evidence="5 8" id="KW-0418">Kinase</keyword>
<dbReference type="Proteomes" id="UP000011519">
    <property type="component" value="Unassembled WGS sequence"/>
</dbReference>
<dbReference type="Gene3D" id="1.10.287.130">
    <property type="match status" value="1"/>
</dbReference>
<dbReference type="Pfam" id="PF14417">
    <property type="entry name" value="MEDS"/>
    <property type="match status" value="1"/>
</dbReference>
<name>M0A213_9EURY</name>
<dbReference type="Pfam" id="PF00512">
    <property type="entry name" value="HisKA"/>
    <property type="match status" value="1"/>
</dbReference>
<keyword evidence="4" id="KW-0808">Transferase</keyword>
<dbReference type="GO" id="GO:0000155">
    <property type="term" value="F:phosphorelay sensor kinase activity"/>
    <property type="evidence" value="ECO:0007669"/>
    <property type="project" value="InterPro"/>
</dbReference>
<dbReference type="InterPro" id="IPR036097">
    <property type="entry name" value="HisK_dim/P_sf"/>
</dbReference>
<feature type="domain" description="Histidine kinase" evidence="7">
    <location>
        <begin position="435"/>
        <end position="648"/>
    </location>
</feature>
<dbReference type="PROSITE" id="PS50109">
    <property type="entry name" value="HIS_KIN"/>
    <property type="match status" value="1"/>
</dbReference>
<dbReference type="SMART" id="SM00387">
    <property type="entry name" value="HATPase_c"/>
    <property type="match status" value="1"/>
</dbReference>
<dbReference type="PANTHER" id="PTHR43304">
    <property type="entry name" value="PHYTOCHROME-LIKE PROTEIN CPH1"/>
    <property type="match status" value="1"/>
</dbReference>
<keyword evidence="9" id="KW-1185">Reference proteome</keyword>
<dbReference type="PANTHER" id="PTHR43304:SF1">
    <property type="entry name" value="PAC DOMAIN-CONTAINING PROTEIN"/>
    <property type="match status" value="1"/>
</dbReference>
<keyword evidence="3" id="KW-0597">Phosphoprotein</keyword>
<dbReference type="SUPFAM" id="SSF55874">
    <property type="entry name" value="ATPase domain of HSP90 chaperone/DNA topoisomerase II/histidine kinase"/>
    <property type="match status" value="1"/>
</dbReference>
<dbReference type="SMART" id="SM00388">
    <property type="entry name" value="HisKA"/>
    <property type="match status" value="1"/>
</dbReference>
<dbReference type="STRING" id="1227493.C483_07923"/>
<dbReference type="InterPro" id="IPR025847">
    <property type="entry name" value="MEDS_domain"/>
</dbReference>
<evidence type="ECO:0000256" key="2">
    <source>
        <dbReference type="ARBA" id="ARBA00012438"/>
    </source>
</evidence>
<gene>
    <name evidence="8" type="ORF">C483_07923</name>
</gene>
<protein>
    <recommendedName>
        <fullName evidence="2">histidine kinase</fullName>
        <ecNumber evidence="2">2.7.13.3</ecNumber>
    </recommendedName>
</protein>
<dbReference type="EC" id="2.7.13.3" evidence="2"/>
<evidence type="ECO:0000313" key="9">
    <source>
        <dbReference type="Proteomes" id="UP000011519"/>
    </source>
</evidence>
<reference evidence="8 9" key="1">
    <citation type="journal article" date="2014" name="PLoS Genet.">
        <title>Phylogenetically driven sequencing of extremely halophilic archaea reveals strategies for static and dynamic osmo-response.</title>
        <authorList>
            <person name="Becker E.A."/>
            <person name="Seitzer P.M."/>
            <person name="Tritt A."/>
            <person name="Larsen D."/>
            <person name="Krusor M."/>
            <person name="Yao A.I."/>
            <person name="Wu D."/>
            <person name="Madern D."/>
            <person name="Eisen J.A."/>
            <person name="Darling A.E."/>
            <person name="Facciotti M.T."/>
        </authorList>
    </citation>
    <scope>NUCLEOTIDE SEQUENCE [LARGE SCALE GENOMIC DNA]</scope>
    <source>
        <strain evidence="8 9">JCM 10989</strain>
    </source>
</reference>
<evidence type="ECO:0000256" key="6">
    <source>
        <dbReference type="SAM" id="MobiDB-lite"/>
    </source>
</evidence>
<dbReference type="SUPFAM" id="SSF47384">
    <property type="entry name" value="Homodimeric domain of signal transducing histidine kinase"/>
    <property type="match status" value="1"/>
</dbReference>
<dbReference type="SUPFAM" id="SSF55781">
    <property type="entry name" value="GAF domain-like"/>
    <property type="match status" value="1"/>
</dbReference>
<dbReference type="OrthoDB" id="106630at2157"/>
<proteinExistence type="predicted"/>
<dbReference type="InterPro" id="IPR052162">
    <property type="entry name" value="Sensor_kinase/Photoreceptor"/>
</dbReference>